<accession>A0A640KSR9</accession>
<reference evidence="2" key="1">
    <citation type="submission" date="2019-11" db="EMBL/GenBank/DDBJ databases">
        <title>Leishmania tarentolae CDS.</title>
        <authorList>
            <person name="Goto Y."/>
            <person name="Yamagishi J."/>
        </authorList>
    </citation>
    <scope>NUCLEOTIDE SEQUENCE [LARGE SCALE GENOMIC DNA]</scope>
    <source>
        <strain evidence="2">Parrot Tar II</strain>
    </source>
</reference>
<dbReference type="EMBL" id="BLBS01000056">
    <property type="protein sequence ID" value="GET92572.1"/>
    <property type="molecule type" value="Genomic_DNA"/>
</dbReference>
<dbReference type="Pfam" id="PF14605">
    <property type="entry name" value="Nup35_RRM_2"/>
    <property type="match status" value="1"/>
</dbReference>
<name>A0A640KSR9_LEITA</name>
<feature type="region of interest" description="Disordered" evidence="1">
    <location>
        <begin position="412"/>
        <end position="436"/>
    </location>
</feature>
<evidence type="ECO:0008006" key="4">
    <source>
        <dbReference type="Google" id="ProtNLM"/>
    </source>
</evidence>
<sequence>MWKQTVGDWQERRQRRRGGPIPESPQANVPDSIDTTESILRGFLPREFRDHVPQSAYPASDGPETRPKPSQYTPLEKQTLGCSVTSTWVVVSGVPADDILDVRDYFDAYVGRTVAHYLSLATSTRSEVYIQFASPLQASQAVRTSSYSFHVVKGTAAEGLRSFPSARSMSEKPPRCLELVVGWCRDQVFLEWRECLRRQLLEARSQGQSGAVSESTPSVGKALHASDLPSPRSSGPPSLESSARGSDAAAAIGGNDEDAAAHPLLPRHRGRPSGARAANHLSTTAETSQPRFRASASTRAGDATLGNPTAVEHPLVQDSREEYHYNGDYCCEDAFFSNGLHSSLNGAGRQHTTLLSLFFHPCSSSPSARWTRFLYYPLRFVVFLSWTLWNMLAQLLPSRSAVLWKGNPASQRQFETAPGGATPAMTSQPRSPPRVIPKTSQWKQRRCLRAADVVPASASPFEYMSFLLYKYIPFAPEPEEVDVALWSWLVLFNPYPQQSLRQLKQSLLVRQPVVSTMTGRFQVAGNVNGTAAGMTQWASGEKVGVMGGERLTGWEAQQRVKCRQELPVLLAWRPAWWFARYSSLSLFMLAVLVYSYA</sequence>
<comment type="caution">
    <text evidence="2">The sequence shown here is derived from an EMBL/GenBank/DDBJ whole genome shotgun (WGS) entry which is preliminary data.</text>
</comment>
<feature type="compositionally biased region" description="Low complexity" evidence="1">
    <location>
        <begin position="226"/>
        <end position="242"/>
    </location>
</feature>
<dbReference type="OrthoDB" id="272112at2759"/>
<gene>
    <name evidence="2" type="ORF">LtaPh_3507600</name>
</gene>
<protein>
    <recommendedName>
        <fullName evidence="4">RRM domain-containing protein</fullName>
    </recommendedName>
</protein>
<dbReference type="AlphaFoldDB" id="A0A640KSR9"/>
<feature type="compositionally biased region" description="Polar residues" evidence="1">
    <location>
        <begin position="205"/>
        <end position="218"/>
    </location>
</feature>
<dbReference type="VEuPathDB" id="TriTrypDB:LtaPh_3507600"/>
<feature type="region of interest" description="Disordered" evidence="1">
    <location>
        <begin position="203"/>
        <end position="312"/>
    </location>
</feature>
<organism evidence="2 3">
    <name type="scientific">Leishmania tarentolae</name>
    <name type="common">Sauroleishmania tarentolae</name>
    <dbReference type="NCBI Taxonomy" id="5689"/>
    <lineage>
        <taxon>Eukaryota</taxon>
        <taxon>Discoba</taxon>
        <taxon>Euglenozoa</taxon>
        <taxon>Kinetoplastea</taxon>
        <taxon>Metakinetoplastina</taxon>
        <taxon>Trypanosomatida</taxon>
        <taxon>Trypanosomatidae</taxon>
        <taxon>Leishmaniinae</taxon>
        <taxon>Leishmania</taxon>
        <taxon>lizard Leishmania</taxon>
    </lineage>
</organism>
<feature type="compositionally biased region" description="Polar residues" evidence="1">
    <location>
        <begin position="280"/>
        <end position="298"/>
    </location>
</feature>
<evidence type="ECO:0000256" key="1">
    <source>
        <dbReference type="SAM" id="MobiDB-lite"/>
    </source>
</evidence>
<proteinExistence type="predicted"/>
<feature type="compositionally biased region" description="Polar residues" evidence="1">
    <location>
        <begin position="25"/>
        <end position="36"/>
    </location>
</feature>
<feature type="region of interest" description="Disordered" evidence="1">
    <location>
        <begin position="1"/>
        <end position="36"/>
    </location>
</feature>
<evidence type="ECO:0000313" key="3">
    <source>
        <dbReference type="Proteomes" id="UP000419144"/>
    </source>
</evidence>
<feature type="region of interest" description="Disordered" evidence="1">
    <location>
        <begin position="53"/>
        <end position="74"/>
    </location>
</feature>
<keyword evidence="3" id="KW-1185">Reference proteome</keyword>
<dbReference type="Proteomes" id="UP000419144">
    <property type="component" value="Unassembled WGS sequence"/>
</dbReference>
<evidence type="ECO:0000313" key="2">
    <source>
        <dbReference type="EMBL" id="GET92572.1"/>
    </source>
</evidence>